<organism evidence="8">
    <name type="scientific">Cuerna arida</name>
    <dbReference type="NCBI Taxonomy" id="1464854"/>
    <lineage>
        <taxon>Eukaryota</taxon>
        <taxon>Metazoa</taxon>
        <taxon>Ecdysozoa</taxon>
        <taxon>Arthropoda</taxon>
        <taxon>Hexapoda</taxon>
        <taxon>Insecta</taxon>
        <taxon>Pterygota</taxon>
        <taxon>Neoptera</taxon>
        <taxon>Paraneoptera</taxon>
        <taxon>Hemiptera</taxon>
        <taxon>Auchenorrhyncha</taxon>
        <taxon>Membracoidea</taxon>
        <taxon>Cicadellidae</taxon>
        <taxon>Cicadellinae</taxon>
        <taxon>Proconiini</taxon>
        <taxon>Cuerna</taxon>
    </lineage>
</organism>
<evidence type="ECO:0000313" key="8">
    <source>
        <dbReference type="EMBL" id="JAS48199.1"/>
    </source>
</evidence>
<dbReference type="AlphaFoldDB" id="A0A1B6FDB4"/>
<comment type="subcellular location">
    <subcellularLocation>
        <location evidence="1">Nucleus</location>
    </subcellularLocation>
</comment>
<protein>
    <recommendedName>
        <fullName evidence="7">Beta-catenin-like protein 1 N-terminal domain-containing protein</fullName>
    </recommendedName>
</protein>
<keyword evidence="2" id="KW-0597">Phosphoprotein</keyword>
<dbReference type="EMBL" id="GECZ01021570">
    <property type="protein sequence ID" value="JAS48199.1"/>
    <property type="molecule type" value="Transcribed_RNA"/>
</dbReference>
<feature type="non-terminal residue" evidence="8">
    <location>
        <position position="1"/>
    </location>
</feature>
<dbReference type="InterPro" id="IPR039678">
    <property type="entry name" value="CTNNBL1"/>
</dbReference>
<dbReference type="InterPro" id="IPR011989">
    <property type="entry name" value="ARM-like"/>
</dbReference>
<accession>A0A1B6FDB4</accession>
<proteinExistence type="predicted"/>
<keyword evidence="5" id="KW-0539">Nucleus</keyword>
<name>A0A1B6FDB4_9HEMI</name>
<feature type="non-terminal residue" evidence="8">
    <location>
        <position position="192"/>
    </location>
</feature>
<dbReference type="GO" id="GO:0005681">
    <property type="term" value="C:spliceosomal complex"/>
    <property type="evidence" value="ECO:0007669"/>
    <property type="project" value="TreeGrafter"/>
</dbReference>
<dbReference type="Gene3D" id="1.25.10.10">
    <property type="entry name" value="Leucine-rich Repeat Variant"/>
    <property type="match status" value="1"/>
</dbReference>
<feature type="region of interest" description="Disordered" evidence="6">
    <location>
        <begin position="31"/>
        <end position="51"/>
    </location>
</feature>
<evidence type="ECO:0000256" key="4">
    <source>
        <dbReference type="ARBA" id="ARBA00023054"/>
    </source>
</evidence>
<evidence type="ECO:0000259" key="7">
    <source>
        <dbReference type="SMART" id="SM01156"/>
    </source>
</evidence>
<dbReference type="Pfam" id="PF08216">
    <property type="entry name" value="CTNNBL"/>
    <property type="match status" value="1"/>
</dbReference>
<evidence type="ECO:0000256" key="5">
    <source>
        <dbReference type="ARBA" id="ARBA00023242"/>
    </source>
</evidence>
<evidence type="ECO:0000256" key="2">
    <source>
        <dbReference type="ARBA" id="ARBA00022553"/>
    </source>
</evidence>
<keyword evidence="3" id="KW-0677">Repeat</keyword>
<evidence type="ECO:0000256" key="6">
    <source>
        <dbReference type="SAM" id="MobiDB-lite"/>
    </source>
</evidence>
<sequence>NLIQLCLICIQSRSMDIKEVLAYKPAEIVKSKRENESAPNSESEPAAKKVRGAETSDYEILRMIESLETDENDRIDNSAVKKIVTAFQKRLLRNREMRIKFSDMADKFMESELELFESVQEISSLMSSVEFFPIFIDMRAIHSFVELLSHENSDIASSITAVIQEMLDTASNAADDAEGMCDAIVEVLIELQ</sequence>
<evidence type="ECO:0000256" key="3">
    <source>
        <dbReference type="ARBA" id="ARBA00022737"/>
    </source>
</evidence>
<dbReference type="InterPro" id="IPR013180">
    <property type="entry name" value="CTNNBL1_N"/>
</dbReference>
<reference evidence="8" key="1">
    <citation type="submission" date="2015-11" db="EMBL/GenBank/DDBJ databases">
        <title>De novo transcriptome assembly of four potential Pierce s Disease insect vectors from Arizona vineyards.</title>
        <authorList>
            <person name="Tassone E.E."/>
        </authorList>
    </citation>
    <scope>NUCLEOTIDE SEQUENCE</scope>
</reference>
<dbReference type="PANTHER" id="PTHR14978">
    <property type="entry name" value="BETA-CATENIN-LIKE PROTEIN 1 NUCLEAR ASSOCIATED PROTEIN"/>
    <property type="match status" value="1"/>
</dbReference>
<dbReference type="PANTHER" id="PTHR14978:SF0">
    <property type="entry name" value="BETA-CATENIN-LIKE PROTEIN 1"/>
    <property type="match status" value="1"/>
</dbReference>
<keyword evidence="4" id="KW-0175">Coiled coil</keyword>
<evidence type="ECO:0000256" key="1">
    <source>
        <dbReference type="ARBA" id="ARBA00004123"/>
    </source>
</evidence>
<gene>
    <name evidence="8" type="ORF">g.1583</name>
</gene>
<feature type="domain" description="Beta-catenin-like protein 1 N-terminal" evidence="7">
    <location>
        <begin position="53"/>
        <end position="160"/>
    </location>
</feature>
<dbReference type="SMART" id="SM01156">
    <property type="entry name" value="DUF1716"/>
    <property type="match status" value="1"/>
</dbReference>